<comment type="caution">
    <text evidence="3">The sequence shown here is derived from an EMBL/GenBank/DDBJ whole genome shotgun (WGS) entry which is preliminary data.</text>
</comment>
<dbReference type="PANTHER" id="PTHR31735">
    <property type="entry name" value="VACUOLAR MEMBRANE PROTEIN YPL162C"/>
    <property type="match status" value="1"/>
</dbReference>
<feature type="transmembrane region" description="Helical" evidence="2">
    <location>
        <begin position="94"/>
        <end position="111"/>
    </location>
</feature>
<keyword evidence="2" id="KW-1133">Transmembrane helix</keyword>
<feature type="compositionally biased region" description="Basic and acidic residues" evidence="1">
    <location>
        <begin position="330"/>
        <end position="344"/>
    </location>
</feature>
<name>A0AA43TVS5_9LECA</name>
<feature type="transmembrane region" description="Helical" evidence="2">
    <location>
        <begin position="131"/>
        <end position="153"/>
    </location>
</feature>
<proteinExistence type="predicted"/>
<gene>
    <name evidence="3" type="ORF">OHK93_001026</name>
</gene>
<dbReference type="GO" id="GO:0016020">
    <property type="term" value="C:membrane"/>
    <property type="evidence" value="ECO:0007669"/>
    <property type="project" value="TreeGrafter"/>
</dbReference>
<evidence type="ECO:0000256" key="1">
    <source>
        <dbReference type="SAM" id="MobiDB-lite"/>
    </source>
</evidence>
<evidence type="ECO:0008006" key="5">
    <source>
        <dbReference type="Google" id="ProtNLM"/>
    </source>
</evidence>
<keyword evidence="2" id="KW-0472">Membrane</keyword>
<reference evidence="3" key="1">
    <citation type="journal article" date="2023" name="Genome Biol. Evol.">
        <title>First Whole Genome Sequence and Flow Cytometry Genome Size Data for the Lichen-Forming Fungus Ramalina farinacea (Ascomycota).</title>
        <authorList>
            <person name="Llewellyn T."/>
            <person name="Mian S."/>
            <person name="Hill R."/>
            <person name="Leitch I.J."/>
            <person name="Gaya E."/>
        </authorList>
    </citation>
    <scope>NUCLEOTIDE SEQUENCE</scope>
    <source>
        <strain evidence="3">LIQ254RAFAR</strain>
    </source>
</reference>
<protein>
    <recommendedName>
        <fullName evidence="5">Vacuolar membrane protein</fullName>
    </recommendedName>
</protein>
<feature type="region of interest" description="Disordered" evidence="1">
    <location>
        <begin position="260"/>
        <end position="366"/>
    </location>
</feature>
<evidence type="ECO:0000313" key="3">
    <source>
        <dbReference type="EMBL" id="MDI1489828.1"/>
    </source>
</evidence>
<feature type="compositionally biased region" description="Basic and acidic residues" evidence="1">
    <location>
        <begin position="275"/>
        <end position="309"/>
    </location>
</feature>
<feature type="compositionally biased region" description="Low complexity" evidence="1">
    <location>
        <begin position="23"/>
        <end position="36"/>
    </location>
</feature>
<evidence type="ECO:0000256" key="2">
    <source>
        <dbReference type="SAM" id="Phobius"/>
    </source>
</evidence>
<keyword evidence="4" id="KW-1185">Reference proteome</keyword>
<sequence>MPTATAILSSALIPSTILVNPTSTGSTPSAASNSTSHENVRPGAENGECKLLGPFALFIQGALGLLALLSLVFKRWRERPQRPVKIWAFDASKQVVGSALLHVANLFMSILSSGELRPKADDYQANPCSFYLLNLAIDTTLGIPILILLLRLFTYFFSLTPFGSPPESIQSGNYGHPPKTKWWLKQCLIYFLGLLCMKICVYIIFNLCPWIIKLGDWALKWTEGNETVQVFFVMLFFPLVMNALQYYIIDGFIKNKNPEEHEENSSLAESEDSDEHGYQGRSAREPDPNRSLNGHDETEAVKDNADVRITEQTGISPSSQNAPAQKKAKRLDEYDPAHDGEESSGRSSPTRRRPPVSLSSERKDEH</sequence>
<feature type="transmembrane region" description="Helical" evidence="2">
    <location>
        <begin position="188"/>
        <end position="212"/>
    </location>
</feature>
<dbReference type="PANTHER" id="PTHR31735:SF1">
    <property type="entry name" value="VACUOLAR MEMBRANE PROTEIN YPL162C"/>
    <property type="match status" value="1"/>
</dbReference>
<dbReference type="Proteomes" id="UP001161017">
    <property type="component" value="Unassembled WGS sequence"/>
</dbReference>
<organism evidence="3 4">
    <name type="scientific">Ramalina farinacea</name>
    <dbReference type="NCBI Taxonomy" id="258253"/>
    <lineage>
        <taxon>Eukaryota</taxon>
        <taxon>Fungi</taxon>
        <taxon>Dikarya</taxon>
        <taxon>Ascomycota</taxon>
        <taxon>Pezizomycotina</taxon>
        <taxon>Lecanoromycetes</taxon>
        <taxon>OSLEUM clade</taxon>
        <taxon>Lecanoromycetidae</taxon>
        <taxon>Lecanorales</taxon>
        <taxon>Lecanorineae</taxon>
        <taxon>Ramalinaceae</taxon>
        <taxon>Ramalina</taxon>
    </lineage>
</organism>
<accession>A0AA43TVS5</accession>
<dbReference type="EMBL" id="JAPUFD010000010">
    <property type="protein sequence ID" value="MDI1489828.1"/>
    <property type="molecule type" value="Genomic_DNA"/>
</dbReference>
<dbReference type="InterPro" id="IPR022127">
    <property type="entry name" value="STIMATE/YPL162C"/>
</dbReference>
<feature type="region of interest" description="Disordered" evidence="1">
    <location>
        <begin position="23"/>
        <end position="43"/>
    </location>
</feature>
<feature type="compositionally biased region" description="Polar residues" evidence="1">
    <location>
        <begin position="310"/>
        <end position="323"/>
    </location>
</feature>
<feature type="transmembrane region" description="Helical" evidence="2">
    <location>
        <begin position="228"/>
        <end position="249"/>
    </location>
</feature>
<evidence type="ECO:0000313" key="4">
    <source>
        <dbReference type="Proteomes" id="UP001161017"/>
    </source>
</evidence>
<dbReference type="AlphaFoldDB" id="A0AA43TVS5"/>
<dbReference type="Pfam" id="PF12400">
    <property type="entry name" value="STIMATE"/>
    <property type="match status" value="1"/>
</dbReference>
<feature type="transmembrane region" description="Helical" evidence="2">
    <location>
        <begin position="55"/>
        <end position="73"/>
    </location>
</feature>
<keyword evidence="2" id="KW-0812">Transmembrane</keyword>